<protein>
    <submittedName>
        <fullName evidence="5">ADP-ribose pyrophosphatase</fullName>
    </submittedName>
</protein>
<dbReference type="GO" id="GO:0016787">
    <property type="term" value="F:hydrolase activity"/>
    <property type="evidence" value="ECO:0007669"/>
    <property type="project" value="UniProtKB-KW"/>
</dbReference>
<dbReference type="InterPro" id="IPR015797">
    <property type="entry name" value="NUDIX_hydrolase-like_dom_sf"/>
</dbReference>
<evidence type="ECO:0000256" key="2">
    <source>
        <dbReference type="ARBA" id="ARBA00022801"/>
    </source>
</evidence>
<gene>
    <name evidence="5" type="ORF">CIG75_08535</name>
</gene>
<dbReference type="CDD" id="cd03424">
    <property type="entry name" value="NUDIX_ADPRase_Nudt5_UGPPase_Nudt14"/>
    <property type="match status" value="1"/>
</dbReference>
<reference evidence="5 6" key="1">
    <citation type="journal article" date="2015" name="Int. J. Syst. Evol. Microbiol.">
        <title>Tumebacillus algifaecis sp. nov., isolated from decomposing algal scum.</title>
        <authorList>
            <person name="Wu Y.F."/>
            <person name="Zhang B."/>
            <person name="Xing P."/>
            <person name="Wu Q.L."/>
            <person name="Liu S.J."/>
        </authorList>
    </citation>
    <scope>NUCLEOTIDE SEQUENCE [LARGE SCALE GENOMIC DNA]</scope>
    <source>
        <strain evidence="5 6">THMBR28</strain>
    </source>
</reference>
<dbReference type="PANTHER" id="PTHR11839:SF18">
    <property type="entry name" value="NUDIX HYDROLASE DOMAIN-CONTAINING PROTEIN"/>
    <property type="match status" value="1"/>
</dbReference>
<dbReference type="GO" id="GO:0005829">
    <property type="term" value="C:cytosol"/>
    <property type="evidence" value="ECO:0007669"/>
    <property type="project" value="TreeGrafter"/>
</dbReference>
<name>A0A223D6D5_9BACL</name>
<evidence type="ECO:0000313" key="5">
    <source>
        <dbReference type="EMBL" id="ASS77162.1"/>
    </source>
</evidence>
<dbReference type="PANTHER" id="PTHR11839">
    <property type="entry name" value="UDP/ADP-SUGAR PYROPHOSPHATASE"/>
    <property type="match status" value="1"/>
</dbReference>
<proteinExistence type="predicted"/>
<evidence type="ECO:0000259" key="4">
    <source>
        <dbReference type="PROSITE" id="PS51462"/>
    </source>
</evidence>
<dbReference type="PROSITE" id="PS51462">
    <property type="entry name" value="NUDIX"/>
    <property type="match status" value="1"/>
</dbReference>
<dbReference type="FunFam" id="3.90.79.10:FF:000024">
    <property type="entry name" value="ADP-ribose pyrophosphatase"/>
    <property type="match status" value="1"/>
</dbReference>
<keyword evidence="6" id="KW-1185">Reference proteome</keyword>
<feature type="region of interest" description="Disordered" evidence="3">
    <location>
        <begin position="1"/>
        <end position="20"/>
    </location>
</feature>
<dbReference type="Gene3D" id="3.90.79.10">
    <property type="entry name" value="Nucleoside Triphosphate Pyrophosphohydrolase"/>
    <property type="match status" value="1"/>
</dbReference>
<dbReference type="OrthoDB" id="9806150at2"/>
<evidence type="ECO:0000313" key="6">
    <source>
        <dbReference type="Proteomes" id="UP000214688"/>
    </source>
</evidence>
<keyword evidence="2" id="KW-0378">Hydrolase</keyword>
<organism evidence="5 6">
    <name type="scientific">Tumebacillus algifaecis</name>
    <dbReference type="NCBI Taxonomy" id="1214604"/>
    <lineage>
        <taxon>Bacteria</taxon>
        <taxon>Bacillati</taxon>
        <taxon>Bacillota</taxon>
        <taxon>Bacilli</taxon>
        <taxon>Bacillales</taxon>
        <taxon>Alicyclobacillaceae</taxon>
        <taxon>Tumebacillus</taxon>
    </lineage>
</organism>
<sequence length="204" mass="22696">MFSVYSGSRSDIPSGGGEKLSHDHLIEKTLSSKTIYEGKVIDLTVQTVQLPNGKEALREVVLHPGAVTVLAITDEDKILLVSQFRKPTERVLIETPAGKLERGENPLESAKRELEEETGYVAKEWKHLASFYTSPGFADELMHAYVATGLTLTKQNLDDDEFLDVLAVTADEVQQMIADGQIYDAKTLACVYWWLRERALQGKA</sequence>
<dbReference type="AlphaFoldDB" id="A0A223D6D5"/>
<feature type="compositionally biased region" description="Polar residues" evidence="3">
    <location>
        <begin position="1"/>
        <end position="11"/>
    </location>
</feature>
<feature type="domain" description="Nudix hydrolase" evidence="4">
    <location>
        <begin position="61"/>
        <end position="190"/>
    </location>
</feature>
<dbReference type="KEGG" id="tab:CIG75_08535"/>
<dbReference type="GO" id="GO:0006753">
    <property type="term" value="P:nucleoside phosphate metabolic process"/>
    <property type="evidence" value="ECO:0007669"/>
    <property type="project" value="TreeGrafter"/>
</dbReference>
<dbReference type="SUPFAM" id="SSF55811">
    <property type="entry name" value="Nudix"/>
    <property type="match status" value="1"/>
</dbReference>
<dbReference type="Proteomes" id="UP000214688">
    <property type="component" value="Chromosome"/>
</dbReference>
<dbReference type="Pfam" id="PF00293">
    <property type="entry name" value="NUDIX"/>
    <property type="match status" value="1"/>
</dbReference>
<dbReference type="InterPro" id="IPR000086">
    <property type="entry name" value="NUDIX_hydrolase_dom"/>
</dbReference>
<evidence type="ECO:0000256" key="1">
    <source>
        <dbReference type="ARBA" id="ARBA00001946"/>
    </source>
</evidence>
<accession>A0A223D6D5</accession>
<comment type="cofactor">
    <cofactor evidence="1">
        <name>Mg(2+)</name>
        <dbReference type="ChEBI" id="CHEBI:18420"/>
    </cofactor>
</comment>
<evidence type="ECO:0000256" key="3">
    <source>
        <dbReference type="SAM" id="MobiDB-lite"/>
    </source>
</evidence>
<dbReference type="GO" id="GO:0019693">
    <property type="term" value="P:ribose phosphate metabolic process"/>
    <property type="evidence" value="ECO:0007669"/>
    <property type="project" value="TreeGrafter"/>
</dbReference>
<dbReference type="EMBL" id="CP022657">
    <property type="protein sequence ID" value="ASS77162.1"/>
    <property type="molecule type" value="Genomic_DNA"/>
</dbReference>